<evidence type="ECO:0000313" key="1">
    <source>
        <dbReference type="EMBL" id="ERN02778.1"/>
    </source>
</evidence>
<keyword evidence="2" id="KW-1185">Reference proteome</keyword>
<dbReference type="AlphaFoldDB" id="W1P4D9"/>
<evidence type="ECO:0000313" key="2">
    <source>
        <dbReference type="Proteomes" id="UP000017836"/>
    </source>
</evidence>
<organism evidence="1 2">
    <name type="scientific">Amborella trichopoda</name>
    <dbReference type="NCBI Taxonomy" id="13333"/>
    <lineage>
        <taxon>Eukaryota</taxon>
        <taxon>Viridiplantae</taxon>
        <taxon>Streptophyta</taxon>
        <taxon>Embryophyta</taxon>
        <taxon>Tracheophyta</taxon>
        <taxon>Spermatophyta</taxon>
        <taxon>Magnoliopsida</taxon>
        <taxon>Amborellales</taxon>
        <taxon>Amborellaceae</taxon>
        <taxon>Amborella</taxon>
    </lineage>
</organism>
<protein>
    <submittedName>
        <fullName evidence="1">Uncharacterized protein</fullName>
    </submittedName>
</protein>
<dbReference type="EMBL" id="KI394485">
    <property type="protein sequence ID" value="ERN02778.1"/>
    <property type="molecule type" value="Genomic_DNA"/>
</dbReference>
<name>W1P4D9_AMBTC</name>
<reference evidence="2" key="1">
    <citation type="journal article" date="2013" name="Science">
        <title>The Amborella genome and the evolution of flowering plants.</title>
        <authorList>
            <consortium name="Amborella Genome Project"/>
        </authorList>
    </citation>
    <scope>NUCLEOTIDE SEQUENCE [LARGE SCALE GENOMIC DNA]</scope>
</reference>
<gene>
    <name evidence="1" type="ORF">AMTR_s00086p00068340</name>
</gene>
<sequence>MGLHMQTCLAKCSSLPSLSHSKLKPAGSGLIQAQAGPIPMQVKLENTQARVGLLLDTPRLILGVEDKYAFTIKMQNEAMRPPNYSVCRAVKDSDMPWLPIASRILPETLRNEIPTRRFKG</sequence>
<dbReference type="Proteomes" id="UP000017836">
    <property type="component" value="Unassembled WGS sequence"/>
</dbReference>
<dbReference type="HOGENOM" id="CLU_2052802_0_0_1"/>
<dbReference type="Gramene" id="ERN02778">
    <property type="protein sequence ID" value="ERN02778"/>
    <property type="gene ID" value="AMTR_s00086p00068340"/>
</dbReference>
<proteinExistence type="predicted"/>
<accession>W1P4D9</accession>